<accession>A0A017T8X9</accession>
<dbReference type="PROSITE" id="PS51257">
    <property type="entry name" value="PROKAR_LIPOPROTEIN"/>
    <property type="match status" value="1"/>
</dbReference>
<evidence type="ECO:0000313" key="2">
    <source>
        <dbReference type="EMBL" id="EYF05694.1"/>
    </source>
</evidence>
<reference evidence="2 3" key="1">
    <citation type="submission" date="2013-05" db="EMBL/GenBank/DDBJ databases">
        <title>Genome assembly of Chondromyces apiculatus DSM 436.</title>
        <authorList>
            <person name="Sharma G."/>
            <person name="Khatri I."/>
            <person name="Kaur C."/>
            <person name="Mayilraj S."/>
            <person name="Subramanian S."/>
        </authorList>
    </citation>
    <scope>NUCLEOTIDE SEQUENCE [LARGE SCALE GENOMIC DNA]</scope>
    <source>
        <strain evidence="2 3">DSM 436</strain>
    </source>
</reference>
<feature type="region of interest" description="Disordered" evidence="1">
    <location>
        <begin position="37"/>
        <end position="66"/>
    </location>
</feature>
<evidence type="ECO:0000313" key="3">
    <source>
        <dbReference type="Proteomes" id="UP000019678"/>
    </source>
</evidence>
<feature type="compositionally biased region" description="Low complexity" evidence="1">
    <location>
        <begin position="44"/>
        <end position="55"/>
    </location>
</feature>
<organism evidence="2 3">
    <name type="scientific">Chondromyces apiculatus DSM 436</name>
    <dbReference type="NCBI Taxonomy" id="1192034"/>
    <lineage>
        <taxon>Bacteria</taxon>
        <taxon>Pseudomonadati</taxon>
        <taxon>Myxococcota</taxon>
        <taxon>Polyangia</taxon>
        <taxon>Polyangiales</taxon>
        <taxon>Polyangiaceae</taxon>
        <taxon>Chondromyces</taxon>
    </lineage>
</organism>
<dbReference type="AlphaFoldDB" id="A0A017T8X9"/>
<evidence type="ECO:0000256" key="1">
    <source>
        <dbReference type="SAM" id="MobiDB-lite"/>
    </source>
</evidence>
<sequence>MLTHRQRPFLSGNRPNRFPSSSYLLLAAVLAACSDVPDPEHDPAPLAASLRAPRPTGGRTDLTSTTPMAPALLALGIASLVARRKRAGAHGKRH</sequence>
<dbReference type="Proteomes" id="UP000019678">
    <property type="component" value="Unassembled WGS sequence"/>
</dbReference>
<gene>
    <name evidence="2" type="ORF">CAP_2984</name>
</gene>
<name>A0A017T8X9_9BACT</name>
<dbReference type="RefSeq" id="WP_044241363.1">
    <property type="nucleotide sequence ID" value="NZ_ASRX01000021.1"/>
</dbReference>
<dbReference type="EMBL" id="ASRX01000021">
    <property type="protein sequence ID" value="EYF05694.1"/>
    <property type="molecule type" value="Genomic_DNA"/>
</dbReference>
<keyword evidence="3" id="KW-1185">Reference proteome</keyword>
<proteinExistence type="predicted"/>
<protein>
    <submittedName>
        <fullName evidence="2">Uncharacterized protein</fullName>
    </submittedName>
</protein>
<comment type="caution">
    <text evidence="2">The sequence shown here is derived from an EMBL/GenBank/DDBJ whole genome shotgun (WGS) entry which is preliminary data.</text>
</comment>